<gene>
    <name evidence="9" type="ORF">SAMN02910291_01857</name>
</gene>
<dbReference type="GO" id="GO:0004067">
    <property type="term" value="F:asparaginase activity"/>
    <property type="evidence" value="ECO:0007669"/>
    <property type="project" value="UniProtKB-UniRule"/>
</dbReference>
<dbReference type="PANTHER" id="PTHR11707:SF28">
    <property type="entry name" value="60 KDA LYSOPHOSPHOLIPASE"/>
    <property type="match status" value="1"/>
</dbReference>
<evidence type="ECO:0000256" key="3">
    <source>
        <dbReference type="PIRSR" id="PIRSR001220-1"/>
    </source>
</evidence>
<dbReference type="SUPFAM" id="SSF53774">
    <property type="entry name" value="Glutaminase/Asparaginase"/>
    <property type="match status" value="1"/>
</dbReference>
<evidence type="ECO:0000259" key="8">
    <source>
        <dbReference type="Pfam" id="PF17763"/>
    </source>
</evidence>
<feature type="binding site" evidence="4">
    <location>
        <begin position="107"/>
        <end position="108"/>
    </location>
    <ligand>
        <name>substrate</name>
    </ligand>
</feature>
<feature type="active site" evidence="5">
    <location>
        <position position="27"/>
    </location>
</feature>
<dbReference type="RefSeq" id="WP_072312037.1">
    <property type="nucleotide sequence ID" value="NZ_FPIW01000034.1"/>
</dbReference>
<feature type="domain" description="L-asparaginase N-terminal" evidence="7">
    <location>
        <begin position="19"/>
        <end position="209"/>
    </location>
</feature>
<dbReference type="SMART" id="SM00870">
    <property type="entry name" value="Asparaginase"/>
    <property type="match status" value="1"/>
</dbReference>
<dbReference type="InterPro" id="IPR027475">
    <property type="entry name" value="Asparaginase/glutaminase_AS2"/>
</dbReference>
<dbReference type="PANTHER" id="PTHR11707">
    <property type="entry name" value="L-ASPARAGINASE"/>
    <property type="match status" value="1"/>
</dbReference>
<dbReference type="SFLD" id="SFLDS00057">
    <property type="entry name" value="Glutaminase/Asparaginase"/>
    <property type="match status" value="1"/>
</dbReference>
<protein>
    <submittedName>
        <fullName evidence="9">L-asparaginase</fullName>
    </submittedName>
</protein>
<feature type="active site" description="O-isoaspartyl threonine intermediate" evidence="3">
    <location>
        <position position="27"/>
    </location>
</feature>
<dbReference type="Gene3D" id="3.40.50.1170">
    <property type="entry name" value="L-asparaginase, N-terminal domain"/>
    <property type="match status" value="1"/>
</dbReference>
<dbReference type="Pfam" id="PF17763">
    <property type="entry name" value="Asparaginase_C"/>
    <property type="match status" value="1"/>
</dbReference>
<dbReference type="InterPro" id="IPR040919">
    <property type="entry name" value="Asparaginase_C"/>
</dbReference>
<comment type="similarity">
    <text evidence="1">Belongs to the asparaginase 1 family.</text>
</comment>
<dbReference type="GO" id="GO:0006528">
    <property type="term" value="P:asparagine metabolic process"/>
    <property type="evidence" value="ECO:0007669"/>
    <property type="project" value="InterPro"/>
</dbReference>
<evidence type="ECO:0000256" key="2">
    <source>
        <dbReference type="ARBA" id="ARBA00022801"/>
    </source>
</evidence>
<dbReference type="CDD" id="cd08964">
    <property type="entry name" value="L-asparaginase_II"/>
    <property type="match status" value="1"/>
</dbReference>
<reference evidence="10" key="1">
    <citation type="submission" date="2016-11" db="EMBL/GenBank/DDBJ databases">
        <authorList>
            <person name="Jaros S."/>
            <person name="Januszkiewicz K."/>
            <person name="Wedrychowicz H."/>
        </authorList>
    </citation>
    <scope>NUCLEOTIDE SEQUENCE [LARGE SCALE GENOMIC DNA]</scope>
    <source>
        <strain evidence="10">DSM 7057</strain>
    </source>
</reference>
<dbReference type="InterPro" id="IPR036152">
    <property type="entry name" value="Asp/glu_Ase-like_sf"/>
</dbReference>
<dbReference type="InterPro" id="IPR006034">
    <property type="entry name" value="Asparaginase/glutaminase-like"/>
</dbReference>
<evidence type="ECO:0000256" key="6">
    <source>
        <dbReference type="PROSITE-ProRule" id="PRU10100"/>
    </source>
</evidence>
<feature type="domain" description="Asparaginase/glutaminase C-terminal" evidence="8">
    <location>
        <begin position="232"/>
        <end position="327"/>
    </location>
</feature>
<dbReference type="PRINTS" id="PR00139">
    <property type="entry name" value="ASNGLNASE"/>
</dbReference>
<dbReference type="PROSITE" id="PS00144">
    <property type="entry name" value="ASN_GLN_ASE_1"/>
    <property type="match status" value="1"/>
</dbReference>
<sequence>MSRSFDSAAAPCGAPLPQVALLGTGGTIAGVADTPLEQISYQAGVLSVECMLESLPGIDGVARIASRQCGNLPSEDMRPCHWAKLGRDCGAALDDASMCGVVLTHGTDTLEESAFYLHLTMSSLKPVVLTGAMRPATSLSADGPINIRDAVAVAASPGARGRGALIVMNGRILSARTAVKAGTLDVEAFCALESGLLGRVINGRPVFYHKGEDGPPLAGTYAAHAGQERLPRVDVLYACAGMPLDAVLFSMERSAGLVVAGMGNGSMPSDVRKALAGAVAAGRPVVRASRTGGGPVTDLDGYAPFIASGMLSAPKARVLLMLALAEAARQGGQSPQALTAGVRRAFECCHEE</sequence>
<feature type="active site" evidence="6">
    <location>
        <position position="107"/>
    </location>
</feature>
<accession>A0AA94L2L9</accession>
<dbReference type="AlphaFoldDB" id="A0AA94L2L9"/>
<keyword evidence="2" id="KW-0378">Hydrolase</keyword>
<dbReference type="EMBL" id="FPIW01000034">
    <property type="protein sequence ID" value="SFW56469.1"/>
    <property type="molecule type" value="Genomic_DNA"/>
</dbReference>
<comment type="caution">
    <text evidence="9">The sequence shown here is derived from an EMBL/GenBank/DDBJ whole genome shotgun (WGS) entry which is preliminary data.</text>
</comment>
<evidence type="ECO:0000256" key="1">
    <source>
        <dbReference type="ARBA" id="ARBA00010518"/>
    </source>
</evidence>
<dbReference type="InterPro" id="IPR037152">
    <property type="entry name" value="L-asparaginase_N_sf"/>
</dbReference>
<evidence type="ECO:0000256" key="4">
    <source>
        <dbReference type="PIRSR" id="PIRSR001220-2"/>
    </source>
</evidence>
<dbReference type="PIRSF" id="PIRSF001220">
    <property type="entry name" value="L-ASNase_gatD"/>
    <property type="match status" value="1"/>
</dbReference>
<evidence type="ECO:0000313" key="9">
    <source>
        <dbReference type="EMBL" id="SFW56469.1"/>
    </source>
</evidence>
<proteinExistence type="inferred from homology"/>
<name>A0AA94L2L9_DESDE</name>
<dbReference type="PROSITE" id="PS51732">
    <property type="entry name" value="ASN_GLN_ASE_3"/>
    <property type="match status" value="1"/>
</dbReference>
<dbReference type="Pfam" id="PF00710">
    <property type="entry name" value="Asparaginase"/>
    <property type="match status" value="1"/>
</dbReference>
<evidence type="ECO:0000259" key="7">
    <source>
        <dbReference type="Pfam" id="PF00710"/>
    </source>
</evidence>
<dbReference type="Proteomes" id="UP000182680">
    <property type="component" value="Unassembled WGS sequence"/>
</dbReference>
<dbReference type="PROSITE" id="PS00917">
    <property type="entry name" value="ASN_GLN_ASE_2"/>
    <property type="match status" value="1"/>
</dbReference>
<dbReference type="InterPro" id="IPR027474">
    <property type="entry name" value="L-asparaginase_N"/>
</dbReference>
<evidence type="ECO:0000256" key="5">
    <source>
        <dbReference type="PROSITE-ProRule" id="PRU10099"/>
    </source>
</evidence>
<feature type="binding site" evidence="4">
    <location>
        <position position="74"/>
    </location>
    <ligand>
        <name>substrate</name>
    </ligand>
</feature>
<dbReference type="InterPro" id="IPR027473">
    <property type="entry name" value="L-asparaginase_C"/>
</dbReference>
<organism evidence="9 10">
    <name type="scientific">Desulfovibrio desulfuricans</name>
    <dbReference type="NCBI Taxonomy" id="876"/>
    <lineage>
        <taxon>Bacteria</taxon>
        <taxon>Pseudomonadati</taxon>
        <taxon>Thermodesulfobacteriota</taxon>
        <taxon>Desulfovibrionia</taxon>
        <taxon>Desulfovibrionales</taxon>
        <taxon>Desulfovibrionaceae</taxon>
        <taxon>Desulfovibrio</taxon>
    </lineage>
</organism>
<dbReference type="InterPro" id="IPR004550">
    <property type="entry name" value="AsnASE_II"/>
</dbReference>
<dbReference type="Gene3D" id="3.40.50.40">
    <property type="match status" value="1"/>
</dbReference>
<dbReference type="FunFam" id="3.40.50.1170:FF:000001">
    <property type="entry name" value="L-asparaginase 2"/>
    <property type="match status" value="1"/>
</dbReference>
<dbReference type="InterPro" id="IPR020827">
    <property type="entry name" value="Asparaginase/glutaminase_AS1"/>
</dbReference>
<dbReference type="PIRSF" id="PIRSF500176">
    <property type="entry name" value="L_ASNase"/>
    <property type="match status" value="1"/>
</dbReference>
<evidence type="ECO:0000313" key="10">
    <source>
        <dbReference type="Proteomes" id="UP000182680"/>
    </source>
</evidence>